<reference evidence="1 2" key="1">
    <citation type="submission" date="2020-06" db="EMBL/GenBank/DDBJ databases">
        <title>Characterization of fructooligosaccharide metabolism and fructooligosaccharide-degrading enzymes in human commensal butyrate producers.</title>
        <authorList>
            <person name="Tanno H."/>
            <person name="Fujii T."/>
            <person name="Hirano K."/>
            <person name="Maeno S."/>
            <person name="Tonozuka T."/>
            <person name="Sakamoto M."/>
            <person name="Ohkuma M."/>
            <person name="Tochio T."/>
            <person name="Endo A."/>
        </authorList>
    </citation>
    <scope>NUCLEOTIDE SEQUENCE [LARGE SCALE GENOMIC DNA]</scope>
    <source>
        <strain evidence="1 2">JCM 31056</strain>
    </source>
</reference>
<evidence type="ECO:0000313" key="1">
    <source>
        <dbReference type="EMBL" id="GFO87017.1"/>
    </source>
</evidence>
<proteinExistence type="predicted"/>
<dbReference type="RefSeq" id="WP_188886503.1">
    <property type="nucleotide sequence ID" value="NZ_BLYJ01000002.1"/>
</dbReference>
<organism evidence="1 2">
    <name type="scientific">Butyricicoccus faecihominis</name>
    <dbReference type="NCBI Taxonomy" id="1712515"/>
    <lineage>
        <taxon>Bacteria</taxon>
        <taxon>Bacillati</taxon>
        <taxon>Bacillota</taxon>
        <taxon>Clostridia</taxon>
        <taxon>Eubacteriales</taxon>
        <taxon>Butyricicoccaceae</taxon>
        <taxon>Butyricicoccus</taxon>
    </lineage>
</organism>
<evidence type="ECO:0000313" key="2">
    <source>
        <dbReference type="Proteomes" id="UP000620147"/>
    </source>
</evidence>
<keyword evidence="2" id="KW-1185">Reference proteome</keyword>
<name>A0ABQ1DWB2_9FIRM</name>
<dbReference type="EMBL" id="BLYJ01000002">
    <property type="protein sequence ID" value="GFO87017.1"/>
    <property type="molecule type" value="Genomic_DNA"/>
</dbReference>
<protein>
    <submittedName>
        <fullName evidence="1">Uncharacterized protein</fullName>
    </submittedName>
</protein>
<sequence>MTTADLKRAFMDERPVRYNGITYQRVTAVIYRKTPDKTGSLVQGELLDKNGRAVMIAAAERIEVEEPK</sequence>
<comment type="caution">
    <text evidence="1">The sequence shown here is derived from an EMBL/GenBank/DDBJ whole genome shotgun (WGS) entry which is preliminary data.</text>
</comment>
<dbReference type="Proteomes" id="UP000620147">
    <property type="component" value="Unassembled WGS sequence"/>
</dbReference>
<gene>
    <name evidence="1" type="ORF">BUFA31_01810</name>
</gene>
<accession>A0ABQ1DWB2</accession>